<dbReference type="OrthoDB" id="9778910at2"/>
<feature type="transmembrane region" description="Helical" evidence="7">
    <location>
        <begin position="9"/>
        <end position="29"/>
    </location>
</feature>
<organism evidence="9 10">
    <name type="scientific">Acrocarpospora corrugata</name>
    <dbReference type="NCBI Taxonomy" id="35763"/>
    <lineage>
        <taxon>Bacteria</taxon>
        <taxon>Bacillati</taxon>
        <taxon>Actinomycetota</taxon>
        <taxon>Actinomycetes</taxon>
        <taxon>Streptosporangiales</taxon>
        <taxon>Streptosporangiaceae</taxon>
        <taxon>Acrocarpospora</taxon>
    </lineage>
</organism>
<feature type="transmembrane region" description="Helical" evidence="7">
    <location>
        <begin position="294"/>
        <end position="318"/>
    </location>
</feature>
<evidence type="ECO:0000256" key="2">
    <source>
        <dbReference type="ARBA" id="ARBA00022448"/>
    </source>
</evidence>
<dbReference type="EMBL" id="BLAD01000041">
    <property type="protein sequence ID" value="GER99659.1"/>
    <property type="molecule type" value="Genomic_DNA"/>
</dbReference>
<dbReference type="PANTHER" id="PTHR43163">
    <property type="entry name" value="DIPEPTIDE TRANSPORT SYSTEM PERMEASE PROTEIN DPPB-RELATED"/>
    <property type="match status" value="1"/>
</dbReference>
<feature type="domain" description="ABC transmembrane type-1" evidence="8">
    <location>
        <begin position="95"/>
        <end position="315"/>
    </location>
</feature>
<dbReference type="InterPro" id="IPR035906">
    <property type="entry name" value="MetI-like_sf"/>
</dbReference>
<dbReference type="Pfam" id="PF00528">
    <property type="entry name" value="BPD_transp_1"/>
    <property type="match status" value="1"/>
</dbReference>
<accession>A0A5M3VUT2</accession>
<keyword evidence="2 7" id="KW-0813">Transport</keyword>
<dbReference type="AlphaFoldDB" id="A0A5M3VUT2"/>
<feature type="transmembrane region" description="Helical" evidence="7">
    <location>
        <begin position="131"/>
        <end position="151"/>
    </location>
</feature>
<keyword evidence="10" id="KW-1185">Reference proteome</keyword>
<evidence type="ECO:0000313" key="10">
    <source>
        <dbReference type="Proteomes" id="UP000334990"/>
    </source>
</evidence>
<comment type="subcellular location">
    <subcellularLocation>
        <location evidence="1 7">Cell membrane</location>
        <topology evidence="1 7">Multi-pass membrane protein</topology>
    </subcellularLocation>
</comment>
<keyword evidence="6 7" id="KW-0472">Membrane</keyword>
<proteinExistence type="inferred from homology"/>
<dbReference type="RefSeq" id="WP_155336047.1">
    <property type="nucleotide sequence ID" value="NZ_BAAABN010000020.1"/>
</dbReference>
<gene>
    <name evidence="9" type="ORF">Acor_17230</name>
</gene>
<dbReference type="GO" id="GO:0055085">
    <property type="term" value="P:transmembrane transport"/>
    <property type="evidence" value="ECO:0007669"/>
    <property type="project" value="InterPro"/>
</dbReference>
<evidence type="ECO:0000256" key="5">
    <source>
        <dbReference type="ARBA" id="ARBA00022989"/>
    </source>
</evidence>
<evidence type="ECO:0000313" key="9">
    <source>
        <dbReference type="EMBL" id="GER99659.1"/>
    </source>
</evidence>
<keyword evidence="3" id="KW-1003">Cell membrane</keyword>
<dbReference type="PROSITE" id="PS50928">
    <property type="entry name" value="ABC_TM1"/>
    <property type="match status" value="1"/>
</dbReference>
<dbReference type="PANTHER" id="PTHR43163:SF7">
    <property type="entry name" value="DIPEPTIDE-TRANSPORT INTEGRAL MEMBRANE PROTEIN ABC TRANSPORTER DPPB-RELATED"/>
    <property type="match status" value="1"/>
</dbReference>
<evidence type="ECO:0000256" key="4">
    <source>
        <dbReference type="ARBA" id="ARBA00022692"/>
    </source>
</evidence>
<dbReference type="InterPro" id="IPR000515">
    <property type="entry name" value="MetI-like"/>
</dbReference>
<evidence type="ECO:0000256" key="6">
    <source>
        <dbReference type="ARBA" id="ARBA00023136"/>
    </source>
</evidence>
<sequence length="325" mass="35747">MSAYAVRRLLISIPVLLISTFLVFLMVSLSGDPLDDLRARQPPPPESVLLAQAHELRLDQPLLERYWNWISGIPHGDFGPSVQNINIGTEMWVRFGVTIRLVLLAVLLAAIIAGVVGVVSAAKQYSPLDYTLTGLGFLFLAMPVFWFAILLKQLAVNINLQTGHSIFYTIGDRSIETTGGLGARIADIAGHLILPTIVLAITSFASWSRFNRASMLEVLGSDYVRLARAKGLPRRQVLVRHALRTALAPMVTVMSLDFAAFFSGAIVTETVFQWHGMGDLLLTSIRLRDVYPVLAWLLIAGSAVILMNLIADLLYAALDPRIRYA</sequence>
<keyword evidence="5 7" id="KW-1133">Transmembrane helix</keyword>
<evidence type="ECO:0000259" key="8">
    <source>
        <dbReference type="PROSITE" id="PS50928"/>
    </source>
</evidence>
<feature type="transmembrane region" description="Helical" evidence="7">
    <location>
        <begin position="250"/>
        <end position="274"/>
    </location>
</feature>
<keyword evidence="4 7" id="KW-0812">Transmembrane</keyword>
<reference evidence="9 10" key="1">
    <citation type="submission" date="2019-10" db="EMBL/GenBank/DDBJ databases">
        <title>Whole genome shotgun sequence of Acrocarpospora corrugata NBRC 13972.</title>
        <authorList>
            <person name="Ichikawa N."/>
            <person name="Kimura A."/>
            <person name="Kitahashi Y."/>
            <person name="Komaki H."/>
            <person name="Oguchi A."/>
        </authorList>
    </citation>
    <scope>NUCLEOTIDE SEQUENCE [LARGE SCALE GENOMIC DNA]</scope>
    <source>
        <strain evidence="9 10">NBRC 13972</strain>
    </source>
</reference>
<dbReference type="Gene3D" id="1.10.3720.10">
    <property type="entry name" value="MetI-like"/>
    <property type="match status" value="1"/>
</dbReference>
<protein>
    <submittedName>
        <fullName evidence="9">Peptide ABC transporter permease</fullName>
    </submittedName>
</protein>
<comment type="similarity">
    <text evidence="7">Belongs to the binding-protein-dependent transport system permease family.</text>
</comment>
<evidence type="ECO:0000256" key="3">
    <source>
        <dbReference type="ARBA" id="ARBA00022475"/>
    </source>
</evidence>
<feature type="transmembrane region" description="Helical" evidence="7">
    <location>
        <begin position="188"/>
        <end position="207"/>
    </location>
</feature>
<evidence type="ECO:0000256" key="1">
    <source>
        <dbReference type="ARBA" id="ARBA00004651"/>
    </source>
</evidence>
<comment type="caution">
    <text evidence="9">The sequence shown here is derived from an EMBL/GenBank/DDBJ whole genome shotgun (WGS) entry which is preliminary data.</text>
</comment>
<evidence type="ECO:0000256" key="7">
    <source>
        <dbReference type="RuleBase" id="RU363032"/>
    </source>
</evidence>
<dbReference type="GO" id="GO:0005886">
    <property type="term" value="C:plasma membrane"/>
    <property type="evidence" value="ECO:0007669"/>
    <property type="project" value="UniProtKB-SubCell"/>
</dbReference>
<dbReference type="Proteomes" id="UP000334990">
    <property type="component" value="Unassembled WGS sequence"/>
</dbReference>
<feature type="transmembrane region" description="Helical" evidence="7">
    <location>
        <begin position="99"/>
        <end position="119"/>
    </location>
</feature>
<dbReference type="SUPFAM" id="SSF161098">
    <property type="entry name" value="MetI-like"/>
    <property type="match status" value="1"/>
</dbReference>
<name>A0A5M3VUT2_9ACTN</name>
<dbReference type="CDD" id="cd06261">
    <property type="entry name" value="TM_PBP2"/>
    <property type="match status" value="1"/>
</dbReference>